<dbReference type="EMBL" id="FIZY01000021">
    <property type="protein sequence ID" value="CZF83196.1"/>
    <property type="molecule type" value="Genomic_DNA"/>
</dbReference>
<accession>A0A128FA60</accession>
<dbReference type="OrthoDB" id="5816387at2"/>
<dbReference type="RefSeq" id="WP_062710109.1">
    <property type="nucleotide sequence ID" value="NZ_CAWRCI010000021.1"/>
</dbReference>
<dbReference type="Pfam" id="PF06891">
    <property type="entry name" value="P2_Phage_GpR"/>
    <property type="match status" value="1"/>
</dbReference>
<dbReference type="AlphaFoldDB" id="A0A128FA60"/>
<reference evidence="2" key="1">
    <citation type="submission" date="2016-02" db="EMBL/GenBank/DDBJ databases">
        <authorList>
            <person name="Rodrigo-Torres Lidia"/>
            <person name="Arahal R.David."/>
        </authorList>
    </citation>
    <scope>NUCLEOTIDE SEQUENCE [LARGE SCALE GENOMIC DNA]</scope>
    <source>
        <strain evidence="2">CECT 8713</strain>
    </source>
</reference>
<evidence type="ECO:0000313" key="1">
    <source>
        <dbReference type="EMBL" id="CZF83196.1"/>
    </source>
</evidence>
<dbReference type="InterPro" id="IPR009678">
    <property type="entry name" value="Phage_tail_completion_R"/>
</dbReference>
<evidence type="ECO:0000313" key="2">
    <source>
        <dbReference type="Proteomes" id="UP000073601"/>
    </source>
</evidence>
<gene>
    <name evidence="1" type="ORF">GMA8713_02519</name>
</gene>
<protein>
    <submittedName>
        <fullName evidence="1">p2 phage tail completion protein R (GpR)</fullName>
    </submittedName>
</protein>
<dbReference type="Proteomes" id="UP000073601">
    <property type="component" value="Unassembled WGS sequence"/>
</dbReference>
<name>A0A128FA60_9GAMM</name>
<keyword evidence="2" id="KW-1185">Reference proteome</keyword>
<organism evidence="1 2">
    <name type="scientific">Grimontia marina</name>
    <dbReference type="NCBI Taxonomy" id="646534"/>
    <lineage>
        <taxon>Bacteria</taxon>
        <taxon>Pseudomonadati</taxon>
        <taxon>Pseudomonadota</taxon>
        <taxon>Gammaproteobacteria</taxon>
        <taxon>Vibrionales</taxon>
        <taxon>Vibrionaceae</taxon>
        <taxon>Grimontia</taxon>
    </lineage>
</organism>
<sequence length="166" mass="18444">MGHSNVAPYHQTHLEHLTDYMCAHLSGVVLANKIDAWQENAQLTVSGEDLGNGGFLMAQWQYQAVVSIEGFPHKAIDPRYLLASVACWISEFDPDRSQKGLADPSVSVDVLDDGSVDVAIELELCEDIQMVPDSEGHIRYQGTQYRVEAVPIWTAEDVEIRHETGH</sequence>
<proteinExistence type="predicted"/>